<evidence type="ECO:0000313" key="3">
    <source>
        <dbReference type="Proteomes" id="UP001152798"/>
    </source>
</evidence>
<feature type="transmembrane region" description="Helical" evidence="1">
    <location>
        <begin position="226"/>
        <end position="249"/>
    </location>
</feature>
<dbReference type="Proteomes" id="UP001152798">
    <property type="component" value="Chromosome 6"/>
</dbReference>
<feature type="transmembrane region" description="Helical" evidence="1">
    <location>
        <begin position="139"/>
        <end position="163"/>
    </location>
</feature>
<reference evidence="2" key="1">
    <citation type="submission" date="2022-01" db="EMBL/GenBank/DDBJ databases">
        <authorList>
            <person name="King R."/>
        </authorList>
    </citation>
    <scope>NUCLEOTIDE SEQUENCE</scope>
</reference>
<evidence type="ECO:0000256" key="1">
    <source>
        <dbReference type="SAM" id="Phobius"/>
    </source>
</evidence>
<protein>
    <submittedName>
        <fullName evidence="2">Uncharacterized protein</fullName>
    </submittedName>
</protein>
<name>A0A9P0HSM0_NEZVI</name>
<evidence type="ECO:0000313" key="2">
    <source>
        <dbReference type="EMBL" id="CAH1406671.1"/>
    </source>
</evidence>
<dbReference type="OrthoDB" id="6642384at2759"/>
<feature type="transmembrane region" description="Helical" evidence="1">
    <location>
        <begin position="20"/>
        <end position="49"/>
    </location>
</feature>
<proteinExistence type="predicted"/>
<gene>
    <name evidence="2" type="ORF">NEZAVI_LOCUS14557</name>
</gene>
<organism evidence="2 3">
    <name type="scientific">Nezara viridula</name>
    <name type="common">Southern green stink bug</name>
    <name type="synonym">Cimex viridulus</name>
    <dbReference type="NCBI Taxonomy" id="85310"/>
    <lineage>
        <taxon>Eukaryota</taxon>
        <taxon>Metazoa</taxon>
        <taxon>Ecdysozoa</taxon>
        <taxon>Arthropoda</taxon>
        <taxon>Hexapoda</taxon>
        <taxon>Insecta</taxon>
        <taxon>Pterygota</taxon>
        <taxon>Neoptera</taxon>
        <taxon>Paraneoptera</taxon>
        <taxon>Hemiptera</taxon>
        <taxon>Heteroptera</taxon>
        <taxon>Panheteroptera</taxon>
        <taxon>Pentatomomorpha</taxon>
        <taxon>Pentatomoidea</taxon>
        <taxon>Pentatomidae</taxon>
        <taxon>Pentatominae</taxon>
        <taxon>Nezara</taxon>
    </lineage>
</organism>
<accession>A0A9P0HSM0</accession>
<keyword evidence="1" id="KW-0472">Membrane</keyword>
<keyword evidence="1" id="KW-1133">Transmembrane helix</keyword>
<keyword evidence="1" id="KW-0812">Transmembrane</keyword>
<dbReference type="AlphaFoldDB" id="A0A9P0HSM0"/>
<sequence>MENVFSFLSVCHHKLHYRLLILGLVAVDLLCTVYVICELPPFTGGYYFLTDDRVVVAMRRLRLYGGFSNMFISTIWFHFNKDIISNVEVELNLLGVNLISGAAVRRCLNEISIVFLFYISTSLLYFLSSWAFWTQLTMLIIYFINSSFVFGCCGLLSCSLLQLGSFFNDFLRFNKHQDSVLKYQRISTVLEKVCHLFKLPMFLIISYSFILSLFNLYILFSSLRPNLFWTNVFLFFCVVYYQYPLLMVIRSCTELNKKVIAKLMIMKYNFQVFRYKAVTETLKIQVHLQFDAIHCMGIYDK</sequence>
<feature type="transmembrane region" description="Helical" evidence="1">
    <location>
        <begin position="115"/>
        <end position="133"/>
    </location>
</feature>
<feature type="transmembrane region" description="Helical" evidence="1">
    <location>
        <begin position="201"/>
        <end position="220"/>
    </location>
</feature>
<keyword evidence="3" id="KW-1185">Reference proteome</keyword>
<dbReference type="EMBL" id="OV725082">
    <property type="protein sequence ID" value="CAH1406671.1"/>
    <property type="molecule type" value="Genomic_DNA"/>
</dbReference>